<accession>A0AB37HDD9</accession>
<reference evidence="1 2" key="1">
    <citation type="submission" date="2020-12" db="EMBL/GenBank/DDBJ databases">
        <title>Taxonomic evaluation of the Bacillus sporothermodurans group of bacteria based on whole genome sequences.</title>
        <authorList>
            <person name="Fiedler G."/>
            <person name="Herbstmann A.-D."/>
            <person name="Doll E."/>
            <person name="Wenning M."/>
            <person name="Brinks E."/>
            <person name="Kabisch J."/>
            <person name="Breitenwieser F."/>
            <person name="Lappann M."/>
            <person name="Boehnlein C."/>
            <person name="Franz C."/>
        </authorList>
    </citation>
    <scope>NUCLEOTIDE SEQUENCE [LARGE SCALE GENOMIC DNA]</scope>
    <source>
        <strain evidence="1 2">DSM 10599</strain>
    </source>
</reference>
<sequence>MANKQSLDIYRLLKRNGFLLEAKINQAIQSQLNNEAIIRQFGAHSKVSAAVIRKLQNSIEAISIPFNFPTKTDVANATKITIQTEEKVDLIDEKVNTILQSLEELKQLASEGVEQHE</sequence>
<dbReference type="GeneID" id="62498170"/>
<organism evidence="1 2">
    <name type="scientific">Heyndrickxia sporothermodurans</name>
    <dbReference type="NCBI Taxonomy" id="46224"/>
    <lineage>
        <taxon>Bacteria</taxon>
        <taxon>Bacillati</taxon>
        <taxon>Bacillota</taxon>
        <taxon>Bacilli</taxon>
        <taxon>Bacillales</taxon>
        <taxon>Bacillaceae</taxon>
        <taxon>Heyndrickxia</taxon>
    </lineage>
</organism>
<dbReference type="EMBL" id="CP066701">
    <property type="protein sequence ID" value="QQX25786.1"/>
    <property type="molecule type" value="Genomic_DNA"/>
</dbReference>
<gene>
    <name evidence="1" type="ORF">JGZ69_02070</name>
</gene>
<dbReference type="AlphaFoldDB" id="A0AB37HDD9"/>
<proteinExistence type="predicted"/>
<dbReference type="RefSeq" id="WP_107919822.1">
    <property type="nucleotide sequence ID" value="NZ_CP066701.1"/>
</dbReference>
<evidence type="ECO:0000313" key="2">
    <source>
        <dbReference type="Proteomes" id="UP000595512"/>
    </source>
</evidence>
<protein>
    <submittedName>
        <fullName evidence="1">Uncharacterized protein</fullName>
    </submittedName>
</protein>
<evidence type="ECO:0000313" key="1">
    <source>
        <dbReference type="EMBL" id="QQX25786.1"/>
    </source>
</evidence>
<dbReference type="Proteomes" id="UP000595512">
    <property type="component" value="Chromosome"/>
</dbReference>
<name>A0AB37HDD9_9BACI</name>
<dbReference type="KEGG" id="hspo:JGZ69_02070"/>